<dbReference type="GO" id="GO:0046872">
    <property type="term" value="F:metal ion binding"/>
    <property type="evidence" value="ECO:0007669"/>
    <property type="project" value="UniProtKB-KW"/>
</dbReference>
<evidence type="ECO:0000256" key="10">
    <source>
        <dbReference type="ARBA" id="ARBA00023004"/>
    </source>
</evidence>
<dbReference type="RefSeq" id="WP_081560651.1">
    <property type="nucleotide sequence ID" value="NZ_NERP01000007.1"/>
</dbReference>
<gene>
    <name evidence="15" type="ORF">AS859_05600</name>
</gene>
<feature type="binding site" description="axial binding residue" evidence="13">
    <location>
        <position position="162"/>
    </location>
    <ligand>
        <name>heme c</name>
        <dbReference type="ChEBI" id="CHEBI:61717"/>
        <label>2</label>
    </ligand>
    <ligandPart>
        <name>Fe</name>
        <dbReference type="ChEBI" id="CHEBI:18248"/>
    </ligandPart>
</feature>
<evidence type="ECO:0000256" key="14">
    <source>
        <dbReference type="SAM" id="SignalP"/>
    </source>
</evidence>
<comment type="subcellular location">
    <subcellularLocation>
        <location evidence="1">Periplasm</location>
    </subcellularLocation>
</comment>
<protein>
    <recommendedName>
        <fullName evidence="3">Periplasmic nitrate reductase, electron transfer subunit</fullName>
    </recommendedName>
    <alternativeName>
        <fullName evidence="11">Diheme cytochrome c NapB</fullName>
    </alternativeName>
</protein>
<dbReference type="EMBL" id="LNTC01000056">
    <property type="protein sequence ID" value="OQR41459.1"/>
    <property type="molecule type" value="Genomic_DNA"/>
</dbReference>
<evidence type="ECO:0000256" key="9">
    <source>
        <dbReference type="ARBA" id="ARBA00022982"/>
    </source>
</evidence>
<evidence type="ECO:0000256" key="2">
    <source>
        <dbReference type="ARBA" id="ARBA00007368"/>
    </source>
</evidence>
<dbReference type="SUPFAM" id="SSF48695">
    <property type="entry name" value="Multiheme cytochromes"/>
    <property type="match status" value="1"/>
</dbReference>
<evidence type="ECO:0000256" key="7">
    <source>
        <dbReference type="ARBA" id="ARBA00022729"/>
    </source>
</evidence>
<keyword evidence="8" id="KW-0574">Periplasm</keyword>
<comment type="similarity">
    <text evidence="2">Belongs to the NapB family.</text>
</comment>
<evidence type="ECO:0000313" key="16">
    <source>
        <dbReference type="Proteomes" id="UP000192599"/>
    </source>
</evidence>
<evidence type="ECO:0000256" key="4">
    <source>
        <dbReference type="ARBA" id="ARBA00022448"/>
    </source>
</evidence>
<feature type="binding site" description="covalent" evidence="12">
    <location>
        <position position="91"/>
    </location>
    <ligand>
        <name>heme c</name>
        <dbReference type="ChEBI" id="CHEBI:61717"/>
        <label>1</label>
    </ligand>
</feature>
<proteinExistence type="inferred from homology"/>
<keyword evidence="6 13" id="KW-0479">Metal-binding</keyword>
<comment type="PTM">
    <text evidence="12">Binds 2 heme C groups per subunit.</text>
</comment>
<evidence type="ECO:0000256" key="5">
    <source>
        <dbReference type="ARBA" id="ARBA00022617"/>
    </source>
</evidence>
<feature type="binding site" description="axial binding residue" evidence="13">
    <location>
        <position position="76"/>
    </location>
    <ligand>
        <name>heme c</name>
        <dbReference type="ChEBI" id="CHEBI:61717"/>
        <label>1</label>
    </ligand>
    <ligandPart>
        <name>Fe</name>
        <dbReference type="ChEBI" id="CHEBI:18248"/>
    </ligandPart>
</feature>
<dbReference type="InterPro" id="IPR036280">
    <property type="entry name" value="Multihaem_cyt_sf"/>
</dbReference>
<evidence type="ECO:0000256" key="3">
    <source>
        <dbReference type="ARBA" id="ARBA00013773"/>
    </source>
</evidence>
<feature type="chain" id="PRO_5012099482" description="Periplasmic nitrate reductase, electron transfer subunit" evidence="14">
    <location>
        <begin position="23"/>
        <end position="200"/>
    </location>
</feature>
<dbReference type="PIRSF" id="PIRSF006105">
    <property type="entry name" value="NapB"/>
    <property type="match status" value="1"/>
</dbReference>
<dbReference type="Proteomes" id="UP000192599">
    <property type="component" value="Unassembled WGS sequence"/>
</dbReference>
<evidence type="ECO:0000256" key="8">
    <source>
        <dbReference type="ARBA" id="ARBA00022764"/>
    </source>
</evidence>
<evidence type="ECO:0000256" key="6">
    <source>
        <dbReference type="ARBA" id="ARBA00022723"/>
    </source>
</evidence>
<feature type="binding site" description="covalent" evidence="12">
    <location>
        <position position="161"/>
    </location>
    <ligand>
        <name>heme c</name>
        <dbReference type="ChEBI" id="CHEBI:61717"/>
        <label>2</label>
    </ligand>
</feature>
<evidence type="ECO:0000256" key="1">
    <source>
        <dbReference type="ARBA" id="ARBA00004418"/>
    </source>
</evidence>
<name>A0A1V9VC84_9BACT</name>
<keyword evidence="5 12" id="KW-0349">Heme</keyword>
<feature type="binding site" description="axial binding residue" evidence="13">
    <location>
        <position position="112"/>
    </location>
    <ligand>
        <name>heme c</name>
        <dbReference type="ChEBI" id="CHEBI:61717"/>
        <label>2</label>
    </ligand>
    <ligandPart>
        <name>Fe</name>
        <dbReference type="ChEBI" id="CHEBI:18248"/>
    </ligandPart>
</feature>
<evidence type="ECO:0000256" key="12">
    <source>
        <dbReference type="PIRSR" id="PIRSR006105-1"/>
    </source>
</evidence>
<dbReference type="GO" id="GO:0009061">
    <property type="term" value="P:anaerobic respiration"/>
    <property type="evidence" value="ECO:0007669"/>
    <property type="project" value="InterPro"/>
</dbReference>
<dbReference type="GO" id="GO:0042597">
    <property type="term" value="C:periplasmic space"/>
    <property type="evidence" value="ECO:0007669"/>
    <property type="project" value="UniProtKB-SubCell"/>
</dbReference>
<sequence>MKLKKLALSLVAIATLFTFAYAATKSIKDESLGIRQDNLFSEDKVVSDETKYSTEPAGTSTKIKRAFENAPPMIPHDTEGMLPITIDNNQCTSCHDPMVAESMGATPIPKSHFTSFREDVNIDKKGELQRDGKVVANGSDLKTIIKPLDHLSNARFNCSACHAPQSDSKIIPKNNFQTEFRSSDLNDKSNLIDTINEGVK</sequence>
<feature type="binding site" description="covalent" evidence="12">
    <location>
        <position position="94"/>
    </location>
    <ligand>
        <name>heme c</name>
        <dbReference type="ChEBI" id="CHEBI:61717"/>
        <label>1</label>
    </ligand>
</feature>
<dbReference type="InterPro" id="IPR005591">
    <property type="entry name" value="NapB"/>
</dbReference>
<evidence type="ECO:0000313" key="15">
    <source>
        <dbReference type="EMBL" id="OQR41459.1"/>
    </source>
</evidence>
<comment type="caution">
    <text evidence="15">The sequence shown here is derived from an EMBL/GenBank/DDBJ whole genome shotgun (WGS) entry which is preliminary data.</text>
</comment>
<feature type="signal peptide" evidence="14">
    <location>
        <begin position="1"/>
        <end position="22"/>
    </location>
</feature>
<keyword evidence="10 13" id="KW-0408">Iron</keyword>
<feature type="binding site" description="covalent" evidence="12">
    <location>
        <position position="158"/>
    </location>
    <ligand>
        <name>heme c</name>
        <dbReference type="ChEBI" id="CHEBI:61717"/>
        <label>2</label>
    </ligand>
</feature>
<dbReference type="PANTHER" id="PTHR38604">
    <property type="entry name" value="PERIPLASMIC NITRATE REDUCTASE, ELECTRON TRANSFER SUBUNIT"/>
    <property type="match status" value="1"/>
</dbReference>
<dbReference type="AlphaFoldDB" id="A0A1V9VC84"/>
<reference evidence="15 16" key="1">
    <citation type="submission" date="2017-04" db="EMBL/GenBank/DDBJ databases">
        <title>Accumulation and expression of multiple antibiotic resistance genes in Arcobacter cryaerophilus that thrives in sewage.</title>
        <authorList>
            <person name="Millar J.A."/>
            <person name="Raghavan R."/>
        </authorList>
    </citation>
    <scope>NUCLEOTIDE SEQUENCE [LARGE SCALE GENOMIC DNA]</scope>
    <source>
        <strain evidence="15 16">AZT-1</strain>
    </source>
</reference>
<organism evidence="15 16">
    <name type="scientific">Aliarcobacter cryaerophilus</name>
    <dbReference type="NCBI Taxonomy" id="28198"/>
    <lineage>
        <taxon>Bacteria</taxon>
        <taxon>Pseudomonadati</taxon>
        <taxon>Campylobacterota</taxon>
        <taxon>Epsilonproteobacteria</taxon>
        <taxon>Campylobacterales</taxon>
        <taxon>Arcobacteraceae</taxon>
        <taxon>Aliarcobacter</taxon>
    </lineage>
</organism>
<dbReference type="Pfam" id="PF03892">
    <property type="entry name" value="NapB"/>
    <property type="match status" value="2"/>
</dbReference>
<keyword evidence="9" id="KW-0249">Electron transport</keyword>
<dbReference type="PANTHER" id="PTHR38604:SF1">
    <property type="entry name" value="PERIPLASMIC NITRATE REDUCTASE, ELECTRON TRANSFER SUBUNIT"/>
    <property type="match status" value="1"/>
</dbReference>
<feature type="binding site" description="axial binding residue" evidence="13">
    <location>
        <position position="95"/>
    </location>
    <ligand>
        <name>heme c</name>
        <dbReference type="ChEBI" id="CHEBI:61717"/>
        <label>1</label>
    </ligand>
    <ligandPart>
        <name>Fe</name>
        <dbReference type="ChEBI" id="CHEBI:18248"/>
    </ligandPart>
</feature>
<accession>A0A1V9VC84</accession>
<evidence type="ECO:0000256" key="13">
    <source>
        <dbReference type="PIRSR" id="PIRSR006105-2"/>
    </source>
</evidence>
<keyword evidence="4" id="KW-0813">Transport</keyword>
<dbReference type="Gene3D" id="1.10.1130.10">
    <property type="entry name" value="Flavocytochrome C3, Chain A"/>
    <property type="match status" value="1"/>
</dbReference>
<evidence type="ECO:0000256" key="11">
    <source>
        <dbReference type="ARBA" id="ARBA00031832"/>
    </source>
</evidence>
<keyword evidence="7 14" id="KW-0732">Signal</keyword>